<protein>
    <submittedName>
        <fullName evidence="1">Unannotated protein</fullName>
    </submittedName>
</protein>
<proteinExistence type="predicted"/>
<dbReference type="EMBL" id="CAESAN010000158">
    <property type="protein sequence ID" value="CAB4346903.1"/>
    <property type="molecule type" value="Genomic_DNA"/>
</dbReference>
<accession>A0A6J6A5C7</accession>
<organism evidence="1">
    <name type="scientific">freshwater metagenome</name>
    <dbReference type="NCBI Taxonomy" id="449393"/>
    <lineage>
        <taxon>unclassified sequences</taxon>
        <taxon>metagenomes</taxon>
        <taxon>ecological metagenomes</taxon>
    </lineage>
</organism>
<reference evidence="1" key="1">
    <citation type="submission" date="2020-05" db="EMBL/GenBank/DDBJ databases">
        <authorList>
            <person name="Chiriac C."/>
            <person name="Salcher M."/>
            <person name="Ghai R."/>
            <person name="Kavagutti S V."/>
        </authorList>
    </citation>
    <scope>NUCLEOTIDE SEQUENCE</scope>
</reference>
<dbReference type="SUPFAM" id="SSF63829">
    <property type="entry name" value="Calcium-dependent phosphotriesterase"/>
    <property type="match status" value="1"/>
</dbReference>
<dbReference type="CDD" id="cd05819">
    <property type="entry name" value="NHL"/>
    <property type="match status" value="1"/>
</dbReference>
<dbReference type="Gene3D" id="2.120.10.30">
    <property type="entry name" value="TolB, C-terminal domain"/>
    <property type="match status" value="1"/>
</dbReference>
<sequence>MLSCTRGTSVDCVRLMKAAKVPGEDSPTNTASAIAGIARNPTTNPKGLFRLAATKKAYTTALSKAPASWLIGLVYTAGGFDAPGYIAFDASGNSWTGNNFAPSGTSGVGAGVTVLSPTGRPILGSPIVGGGIQGVGWGGAVAPNGNVWIANYGGNSMSLIGPDGTVISPSGGYTQGGSQGLSKPQGTAVGVDGTVWIANFGNNSVTRYANGDPDQALSVTSGITKPFSVVVDDDNKTWVGNGAESPNGASIAKLNPDGTPVAGSPFTASGLRSPQGIAVDSAGNVWAANQFSNAVVQLKPNGKAASGSPYRHGVLFGSWGLAIDGKDRIWVGGFEGATITALCGADESACPPGKKTGDLLSPSKGFTSAAMQRFTSVAIDPSGNVWGAHNYSTSSPVADFVGGNGLFEIIGAAAPVNTPIRGAVKQPESAQLLRAQKR</sequence>
<evidence type="ECO:0000313" key="1">
    <source>
        <dbReference type="EMBL" id="CAB4346903.1"/>
    </source>
</evidence>
<dbReference type="InterPro" id="IPR011042">
    <property type="entry name" value="6-blade_b-propeller_TolB-like"/>
</dbReference>
<name>A0A6J6A5C7_9ZZZZ</name>
<dbReference type="AlphaFoldDB" id="A0A6J6A5C7"/>
<gene>
    <name evidence="1" type="ORF">UFOPK3547_01512</name>
</gene>